<evidence type="ECO:0000313" key="1">
    <source>
        <dbReference type="EMBL" id="JAD25874.1"/>
    </source>
</evidence>
<organism evidence="1">
    <name type="scientific">Arundo donax</name>
    <name type="common">Giant reed</name>
    <name type="synonym">Donax arundinaceus</name>
    <dbReference type="NCBI Taxonomy" id="35708"/>
    <lineage>
        <taxon>Eukaryota</taxon>
        <taxon>Viridiplantae</taxon>
        <taxon>Streptophyta</taxon>
        <taxon>Embryophyta</taxon>
        <taxon>Tracheophyta</taxon>
        <taxon>Spermatophyta</taxon>
        <taxon>Magnoliopsida</taxon>
        <taxon>Liliopsida</taxon>
        <taxon>Poales</taxon>
        <taxon>Poaceae</taxon>
        <taxon>PACMAD clade</taxon>
        <taxon>Arundinoideae</taxon>
        <taxon>Arundineae</taxon>
        <taxon>Arundo</taxon>
    </lineage>
</organism>
<protein>
    <submittedName>
        <fullName evidence="1">Uncharacterized protein</fullName>
    </submittedName>
</protein>
<name>A0A0A8YHC2_ARUDO</name>
<reference evidence="1" key="1">
    <citation type="submission" date="2014-09" db="EMBL/GenBank/DDBJ databases">
        <authorList>
            <person name="Magalhaes I.L.F."/>
            <person name="Oliveira U."/>
            <person name="Santos F.R."/>
            <person name="Vidigal T.H.D.A."/>
            <person name="Brescovit A.D."/>
            <person name="Santos A.J."/>
        </authorList>
    </citation>
    <scope>NUCLEOTIDE SEQUENCE</scope>
    <source>
        <tissue evidence="1">Shoot tissue taken approximately 20 cm above the soil surface</tissue>
    </source>
</reference>
<sequence length="57" mass="6847">MQVIRNPVILSSFANRLQISRWGDHFPRGRFEQRRGGGRFRGDRNYDGRNFEGDRFF</sequence>
<proteinExistence type="predicted"/>
<reference evidence="1" key="2">
    <citation type="journal article" date="2015" name="Data Brief">
        <title>Shoot transcriptome of the giant reed, Arundo donax.</title>
        <authorList>
            <person name="Barrero R.A."/>
            <person name="Guerrero F.D."/>
            <person name="Moolhuijzen P."/>
            <person name="Goolsby J.A."/>
            <person name="Tidwell J."/>
            <person name="Bellgard S.E."/>
            <person name="Bellgard M.I."/>
        </authorList>
    </citation>
    <scope>NUCLEOTIDE SEQUENCE</scope>
    <source>
        <tissue evidence="1">Shoot tissue taken approximately 20 cm above the soil surface</tissue>
    </source>
</reference>
<dbReference type="EMBL" id="GBRH01272021">
    <property type="protein sequence ID" value="JAD25874.1"/>
    <property type="molecule type" value="Transcribed_RNA"/>
</dbReference>
<dbReference type="AlphaFoldDB" id="A0A0A8YHC2"/>
<accession>A0A0A8YHC2</accession>